<proteinExistence type="predicted"/>
<gene>
    <name evidence="2" type="ORF">GHT09_013066</name>
    <name evidence="3" type="ORF">MONAX_5E040159</name>
</gene>
<evidence type="ECO:0000256" key="1">
    <source>
        <dbReference type="SAM" id="SignalP"/>
    </source>
</evidence>
<dbReference type="EMBL" id="WJEC01002758">
    <property type="protein sequence ID" value="KAF7475940.1"/>
    <property type="molecule type" value="Genomic_DNA"/>
</dbReference>
<feature type="signal peptide" evidence="1">
    <location>
        <begin position="1"/>
        <end position="22"/>
    </location>
</feature>
<keyword evidence="1" id="KW-0732">Signal</keyword>
<dbReference type="Proteomes" id="UP000662637">
    <property type="component" value="Unassembled WGS sequence"/>
</dbReference>
<dbReference type="PANTHER" id="PTHR32022">
    <property type="entry name" value="D-GLUTAMATE CYCLASE, MITOCHONDRIAL"/>
    <property type="match status" value="1"/>
</dbReference>
<dbReference type="AlphaFoldDB" id="A0A5E4APV9"/>
<dbReference type="Gene3D" id="3.40.1640.10">
    <property type="entry name" value="PSTPO5379-like"/>
    <property type="match status" value="1"/>
</dbReference>
<organism evidence="3 4">
    <name type="scientific">Marmota monax</name>
    <name type="common">Woodchuck</name>
    <dbReference type="NCBI Taxonomy" id="9995"/>
    <lineage>
        <taxon>Eukaryota</taxon>
        <taxon>Metazoa</taxon>
        <taxon>Chordata</taxon>
        <taxon>Craniata</taxon>
        <taxon>Vertebrata</taxon>
        <taxon>Euteleostomi</taxon>
        <taxon>Mammalia</taxon>
        <taxon>Eutheria</taxon>
        <taxon>Euarchontoglires</taxon>
        <taxon>Glires</taxon>
        <taxon>Rodentia</taxon>
        <taxon>Sciuromorpha</taxon>
        <taxon>Sciuridae</taxon>
        <taxon>Xerinae</taxon>
        <taxon>Marmotini</taxon>
        <taxon>Marmota</taxon>
    </lineage>
</organism>
<reference evidence="2" key="2">
    <citation type="submission" date="2020-08" db="EMBL/GenBank/DDBJ databases">
        <authorList>
            <person name="Shumante A."/>
            <person name="Zimin A.V."/>
            <person name="Puiu D."/>
            <person name="Salzberg S.L."/>
        </authorList>
    </citation>
    <scope>NUCLEOTIDE SEQUENCE</scope>
    <source>
        <strain evidence="2">WC2-LM</strain>
        <tissue evidence="2">Liver</tissue>
    </source>
</reference>
<keyword evidence="4" id="KW-1185">Reference proteome</keyword>
<name>A0A5E4APV9_MARMO</name>
<dbReference type="Proteomes" id="UP000335636">
    <property type="component" value="Unassembled WGS sequence"/>
</dbReference>
<evidence type="ECO:0000313" key="4">
    <source>
        <dbReference type="Proteomes" id="UP000335636"/>
    </source>
</evidence>
<protein>
    <submittedName>
        <fullName evidence="3">Uncharacterized protein</fullName>
    </submittedName>
</protein>
<accession>A0A5E4APV9</accession>
<feature type="chain" id="PRO_5036140182" evidence="1">
    <location>
        <begin position="23"/>
        <end position="401"/>
    </location>
</feature>
<dbReference type="InterPro" id="IPR038021">
    <property type="entry name" value="Putative_hydro-lyase"/>
</dbReference>
<reference evidence="3 4" key="1">
    <citation type="submission" date="2019-04" db="EMBL/GenBank/DDBJ databases">
        <authorList>
            <person name="Alioto T."/>
            <person name="Alioto T."/>
        </authorList>
    </citation>
    <scope>NUCLEOTIDE SEQUENCE [LARGE SCALE GENOMIC DNA]</scope>
</reference>
<evidence type="ECO:0000313" key="3">
    <source>
        <dbReference type="EMBL" id="VTJ58751.1"/>
    </source>
</evidence>
<dbReference type="GO" id="GO:0047820">
    <property type="term" value="F:D-glutamate cyclase activity"/>
    <property type="evidence" value="ECO:0007669"/>
    <property type="project" value="TreeGrafter"/>
</dbReference>
<dbReference type="PANTHER" id="PTHR32022:SF10">
    <property type="entry name" value="D-GLUTAMATE CYCLASE, MITOCHONDRIAL"/>
    <property type="match status" value="1"/>
</dbReference>
<sequence>MLPGHLLGWRLCLLTCSPLASTQSPRGPVTGGLASFILLRRPDLPSAIRSLILQRKANIRNTSNMAAAEPQKENCPWAPMTKGLSLLGRVPQVIFVVLKSTAASLAFRQLVVPHKTQQIPSPKDQPMADATGFRPASLVVLHRSLVPAFERFCQANSGPLPLLGQKSCLGRVKKKRITPRSLTSSGRHHPRCVIPRRLFNYSSPPSSRVSVSTASVVHSQLRTVCPQFQKYECGDCAGSLISLGEYLEQLKDMVIFVLDCSFSLERALEKVGLPGRDPKGLSHAGAYQYCRDIQCGPSWQGIATVSTKPVWNVSGSFNLGPLARRKSHLQTEAPWPWGVLLALPVALEWNLSLSQGRSADTGLAGTPKFILWLPEWEQQALEVTAKAFPGDDSSGRILNLP</sequence>
<dbReference type="SUPFAM" id="SSF160920">
    <property type="entry name" value="PSTPO5379-like"/>
    <property type="match status" value="2"/>
</dbReference>
<dbReference type="GO" id="GO:0006536">
    <property type="term" value="P:glutamate metabolic process"/>
    <property type="evidence" value="ECO:0007669"/>
    <property type="project" value="TreeGrafter"/>
</dbReference>
<dbReference type="EMBL" id="CABDUW010000107">
    <property type="protein sequence ID" value="VTJ58751.1"/>
    <property type="molecule type" value="Genomic_DNA"/>
</dbReference>
<evidence type="ECO:0000313" key="2">
    <source>
        <dbReference type="EMBL" id="KAF7475940.1"/>
    </source>
</evidence>